<protein>
    <submittedName>
        <fullName evidence="2">Uncharacterized protein</fullName>
    </submittedName>
</protein>
<feature type="compositionally biased region" description="Low complexity" evidence="1">
    <location>
        <begin position="250"/>
        <end position="262"/>
    </location>
</feature>
<evidence type="ECO:0000256" key="1">
    <source>
        <dbReference type="SAM" id="MobiDB-lite"/>
    </source>
</evidence>
<name>A0A9P9E9B7_9HYPO</name>
<feature type="compositionally biased region" description="Basic residues" evidence="1">
    <location>
        <begin position="240"/>
        <end position="249"/>
    </location>
</feature>
<evidence type="ECO:0000313" key="2">
    <source>
        <dbReference type="EMBL" id="KAH7132989.1"/>
    </source>
</evidence>
<proteinExistence type="predicted"/>
<dbReference type="EMBL" id="JAGMUV010000016">
    <property type="protein sequence ID" value="KAH7132989.1"/>
    <property type="molecule type" value="Genomic_DNA"/>
</dbReference>
<accession>A0A9P9E9B7</accession>
<comment type="caution">
    <text evidence="2">The sequence shown here is derived from an EMBL/GenBank/DDBJ whole genome shotgun (WGS) entry which is preliminary data.</text>
</comment>
<feature type="compositionally biased region" description="Polar residues" evidence="1">
    <location>
        <begin position="225"/>
        <end position="238"/>
    </location>
</feature>
<dbReference type="AlphaFoldDB" id="A0A9P9E9B7"/>
<dbReference type="Proteomes" id="UP000738349">
    <property type="component" value="Unassembled WGS sequence"/>
</dbReference>
<evidence type="ECO:0000313" key="3">
    <source>
        <dbReference type="Proteomes" id="UP000738349"/>
    </source>
</evidence>
<reference evidence="2" key="1">
    <citation type="journal article" date="2021" name="Nat. Commun.">
        <title>Genetic determinants of endophytism in the Arabidopsis root mycobiome.</title>
        <authorList>
            <person name="Mesny F."/>
            <person name="Miyauchi S."/>
            <person name="Thiergart T."/>
            <person name="Pickel B."/>
            <person name="Atanasova L."/>
            <person name="Karlsson M."/>
            <person name="Huettel B."/>
            <person name="Barry K.W."/>
            <person name="Haridas S."/>
            <person name="Chen C."/>
            <person name="Bauer D."/>
            <person name="Andreopoulos W."/>
            <person name="Pangilinan J."/>
            <person name="LaButti K."/>
            <person name="Riley R."/>
            <person name="Lipzen A."/>
            <person name="Clum A."/>
            <person name="Drula E."/>
            <person name="Henrissat B."/>
            <person name="Kohler A."/>
            <person name="Grigoriev I.V."/>
            <person name="Martin F.M."/>
            <person name="Hacquard S."/>
        </authorList>
    </citation>
    <scope>NUCLEOTIDE SEQUENCE</scope>
    <source>
        <strain evidence="2">MPI-CAGE-AT-0147</strain>
    </source>
</reference>
<feature type="compositionally biased region" description="Low complexity" evidence="1">
    <location>
        <begin position="123"/>
        <end position="133"/>
    </location>
</feature>
<feature type="region of interest" description="Disordered" evidence="1">
    <location>
        <begin position="219"/>
        <end position="327"/>
    </location>
</feature>
<gene>
    <name evidence="2" type="ORF">EDB81DRAFT_859538</name>
</gene>
<sequence length="327" mass="36503">MMHRPASSRFRPRSRCRSRSLTDGMYMTNSCRVGRRVVGKLFHTSALRKVIELSFFLSFPLFIWFCHSSFHFAMTLGEPQMPPFTSHIPPVRPGWTGPDQRFPTPPRTYLEHTRASLHHHSSNTHSSNTHSGHTYLGVQQGLQDFFKEHGQRLRKAIAATVMDEIKGPCLDTFNRELGSLRTLMEEAFSQWQLTGNVTLVEAIEKMVRETQSSVEVLRALHGSRKGSNTRPVSRTSGIAKTRKKSRSGRRASQGPAQGAAGAVSQRVGQGIDQKALPCTALPERQRKRSPKDVKDTDGNSLPKAPRVSKGPSLPPSVADEELGRIRC</sequence>
<organism evidence="2 3">
    <name type="scientific">Dactylonectria macrodidyma</name>
    <dbReference type="NCBI Taxonomy" id="307937"/>
    <lineage>
        <taxon>Eukaryota</taxon>
        <taxon>Fungi</taxon>
        <taxon>Dikarya</taxon>
        <taxon>Ascomycota</taxon>
        <taxon>Pezizomycotina</taxon>
        <taxon>Sordariomycetes</taxon>
        <taxon>Hypocreomycetidae</taxon>
        <taxon>Hypocreales</taxon>
        <taxon>Nectriaceae</taxon>
        <taxon>Dactylonectria</taxon>
    </lineage>
</organism>
<keyword evidence="3" id="KW-1185">Reference proteome</keyword>
<dbReference type="OrthoDB" id="10652552at2759"/>
<feature type="region of interest" description="Disordered" evidence="1">
    <location>
        <begin position="114"/>
        <end position="133"/>
    </location>
</feature>